<reference evidence="4" key="2">
    <citation type="submission" date="2025-08" db="UniProtKB">
        <authorList>
            <consortium name="Ensembl"/>
        </authorList>
    </citation>
    <scope>IDENTIFICATION</scope>
</reference>
<feature type="region of interest" description="Disordered" evidence="1">
    <location>
        <begin position="569"/>
        <end position="635"/>
    </location>
</feature>
<evidence type="ECO:0000313" key="5">
    <source>
        <dbReference type="Proteomes" id="UP001501920"/>
    </source>
</evidence>
<reference evidence="4" key="3">
    <citation type="submission" date="2025-09" db="UniProtKB">
        <authorList>
            <consortium name="Ensembl"/>
        </authorList>
    </citation>
    <scope>IDENTIFICATION</scope>
</reference>
<feature type="compositionally biased region" description="Low complexity" evidence="1">
    <location>
        <begin position="918"/>
        <end position="932"/>
    </location>
</feature>
<dbReference type="PANTHER" id="PTHR15319">
    <property type="entry name" value="TATA BOX-BINDING PROTEIN ASSOCIATED FACTOR RNA POLYMERASE I SUBUNIT C"/>
    <property type="match status" value="1"/>
</dbReference>
<dbReference type="CTD" id="9013"/>
<sequence>MDGAQARTCFGNMDNKFPAQLFPHFYLDGPPDLKPTHLYGGWGSYGQVLRAVSTTAQTPLEFQAQHVAEGEMWVPVEPMVTPLLPPNKDAKIYFGPPVSPDDFPEHMHHFHVHHCMDSFFTMGQLLGEDFGSGGMCCKDRIRVPNMQRFVDSLKYKKCELKRTLSCVHRYHDLLSDVFCDIPSALLAELLHEELTLQRDLEEFQPNTTGGALGYFPLQVVDGLKESCLVYPSGDALNVLNFHRVVLEFSDDKPPVMNMENAPLVFKLNGTVRQISSARLDDEDAIGVRSDYFCGVWLMSDSGRPQPLEVIKLKERCSSLNVSPHVRAELVVASESGAAYLWTVGSRPQKFRDEPSNLYFNAKSSWRWCEFSAHPRVMVFADRTGAELTDSRSRDCSHTLFRIGKTAGCKRGERVYLAKYLGQSHAYHHLIATQFSAYILDERMPSVPALKWEHMMESPPCFAQAVPALDSSGTSKILLGAQKAQETVLLQYSGGREEPCRAHGPVQKLCSPCESLAIRQLPHREQQVKERLAVPAAGLAAAAMNEDFLSVFQLTGAGDVFCQMLKLHSDSHPKPPRNVDSVEPTSSQSSQSTQVSEGEEASAEETQKEGQEQEKSDDELLSDSDSERAQHRRRLSQVEVVVNNEWDSHASDAREEISHEPSSVLDLSLLNAQINRARPVRPASPKTASEELKLIWKKWLASLLDNATTPSQCLEHWQLKTKCIMQFEVKPRDKLKEDQFRSLRNDLANAMKNRQLLTHEGTYLPPLEVVPLPETVDPSDWPDDLSQRLSASWGGGWSNWWDDKLGLNRDTKIEALRRKRRQEKRAKSRSRVALSGSFTSSVSYQDDLSGWSSSMSQYLGSDVESFGNSQSATEDTEPETTLPKSTVAQKRLSTKRSSPETESFKSLRGSPSNPPEQDSATSISQSQNQQQGQALKPSLSSQQKPKLWQQQDYLSSLFGSQEPSQDPGQVNEGTLLVRPAAAVSQCLGSSYSLQHPSRHRTSSQASQPQRKKSRMGF</sequence>
<organism evidence="4 5">
    <name type="scientific">Pygocentrus nattereri</name>
    <name type="common">Red-bellied piranha</name>
    <dbReference type="NCBI Taxonomy" id="42514"/>
    <lineage>
        <taxon>Eukaryota</taxon>
        <taxon>Metazoa</taxon>
        <taxon>Chordata</taxon>
        <taxon>Craniata</taxon>
        <taxon>Vertebrata</taxon>
        <taxon>Euteleostomi</taxon>
        <taxon>Actinopterygii</taxon>
        <taxon>Neopterygii</taxon>
        <taxon>Teleostei</taxon>
        <taxon>Ostariophysi</taxon>
        <taxon>Characiformes</taxon>
        <taxon>Characoidei</taxon>
        <taxon>Pygocentrus</taxon>
    </lineage>
</organism>
<dbReference type="InterPro" id="IPR049087">
    <property type="entry name" value="TAF1C_beta-prop"/>
</dbReference>
<feature type="compositionally biased region" description="Low complexity" evidence="1">
    <location>
        <begin position="580"/>
        <end position="595"/>
    </location>
</feature>
<feature type="domain" description="TAF1C beta-propeller" evidence="2">
    <location>
        <begin position="285"/>
        <end position="421"/>
    </location>
</feature>
<dbReference type="InterPro" id="IPR038801">
    <property type="entry name" value="TAF1C"/>
</dbReference>
<feature type="region of interest" description="Disordered" evidence="1">
    <location>
        <begin position="861"/>
        <end position="974"/>
    </location>
</feature>
<evidence type="ECO:0000259" key="2">
    <source>
        <dbReference type="Pfam" id="PF20641"/>
    </source>
</evidence>
<dbReference type="GeneID" id="108439558"/>
<dbReference type="InterPro" id="IPR049090">
    <property type="entry name" value="TAF1C_HB"/>
</dbReference>
<dbReference type="RefSeq" id="XP_037401922.1">
    <property type="nucleotide sequence ID" value="XM_037546025.1"/>
</dbReference>
<evidence type="ECO:0000256" key="1">
    <source>
        <dbReference type="SAM" id="MobiDB-lite"/>
    </source>
</evidence>
<feature type="region of interest" description="Disordered" evidence="1">
    <location>
        <begin position="987"/>
        <end position="1016"/>
    </location>
</feature>
<evidence type="ECO:0000259" key="3">
    <source>
        <dbReference type="Pfam" id="PF20642"/>
    </source>
</evidence>
<name>A0A3B4E773_PYGNA</name>
<dbReference type="RefSeq" id="XP_037401921.1">
    <property type="nucleotide sequence ID" value="XM_037546024.1"/>
</dbReference>
<dbReference type="GO" id="GO:0001164">
    <property type="term" value="F:RNA polymerase I core promoter sequence-specific DNA binding"/>
    <property type="evidence" value="ECO:0007669"/>
    <property type="project" value="TreeGrafter"/>
</dbReference>
<accession>A0A3B4E773</accession>
<protein>
    <submittedName>
        <fullName evidence="4">Si:ch1073-170h8.3</fullName>
    </submittedName>
</protein>
<evidence type="ECO:0000313" key="4">
    <source>
        <dbReference type="Ensembl" id="ENSPNAP00000031528.2"/>
    </source>
</evidence>
<feature type="compositionally biased region" description="Polar residues" evidence="1">
    <location>
        <begin position="908"/>
        <end position="917"/>
    </location>
</feature>
<dbReference type="Ensembl" id="ENSPNAT00000036786.2">
    <property type="protein sequence ID" value="ENSPNAP00000031528.2"/>
    <property type="gene ID" value="ENSPNAG00000018927.2"/>
</dbReference>
<dbReference type="PANTHER" id="PTHR15319:SF1">
    <property type="entry name" value="TATA BOX-BINDING PROTEIN-ASSOCIATED FACTOR RNA POLYMERASE I SUBUNIT C"/>
    <property type="match status" value="1"/>
</dbReference>
<feature type="compositionally biased region" description="Basic and acidic residues" evidence="1">
    <location>
        <begin position="604"/>
        <end position="613"/>
    </location>
</feature>
<dbReference type="AlphaFoldDB" id="A0A3B4E773"/>
<dbReference type="Pfam" id="PF20642">
    <property type="entry name" value="TAF1C_HB"/>
    <property type="match status" value="1"/>
</dbReference>
<dbReference type="GO" id="GO:0001650">
    <property type="term" value="C:fibrillar center"/>
    <property type="evidence" value="ECO:0007669"/>
    <property type="project" value="TreeGrafter"/>
</dbReference>
<feature type="compositionally biased region" description="Polar residues" evidence="1">
    <location>
        <begin position="937"/>
        <end position="971"/>
    </location>
</feature>
<dbReference type="Proteomes" id="UP001501920">
    <property type="component" value="Chromosome 16"/>
</dbReference>
<feature type="domain" description="TAF1C helical bundle" evidence="3">
    <location>
        <begin position="525"/>
        <end position="840"/>
    </location>
</feature>
<feature type="compositionally biased region" description="Acidic residues" evidence="1">
    <location>
        <begin position="614"/>
        <end position="623"/>
    </location>
</feature>
<dbReference type="GeneTree" id="ENSGT00390000010767"/>
<dbReference type="OMA" id="CCRRWLK"/>
<proteinExistence type="predicted"/>
<reference evidence="4 5" key="1">
    <citation type="submission" date="2020-10" db="EMBL/GenBank/DDBJ databases">
        <title>Pygocentrus nattereri (red-bellied piranha) genome, fPygNat1, primary haplotype.</title>
        <authorList>
            <person name="Myers G."/>
            <person name="Meyer A."/>
            <person name="Karagic N."/>
            <person name="Pippel M."/>
            <person name="Winkler S."/>
            <person name="Tracey A."/>
            <person name="Wood J."/>
            <person name="Formenti G."/>
            <person name="Howe K."/>
            <person name="Fedrigo O."/>
            <person name="Jarvis E.D."/>
        </authorList>
    </citation>
    <scope>NUCLEOTIDE SEQUENCE [LARGE SCALE GENOMIC DNA]</scope>
</reference>
<keyword evidence="5" id="KW-1185">Reference proteome</keyword>
<dbReference type="STRING" id="42514.ENSPNAP00000031528"/>
<dbReference type="Pfam" id="PF20641">
    <property type="entry name" value="TAF1C_beta-prop"/>
    <property type="match status" value="1"/>
</dbReference>